<dbReference type="InterPro" id="IPR015943">
    <property type="entry name" value="WD40/YVTN_repeat-like_dom_sf"/>
</dbReference>
<name>A0AAD4H039_9FUNG</name>
<dbReference type="PROSITE" id="PS50294">
    <property type="entry name" value="WD_REPEATS_REGION"/>
    <property type="match status" value="2"/>
</dbReference>
<protein>
    <submittedName>
        <fullName evidence="4">U3 snoRNP protein</fullName>
    </submittedName>
</protein>
<dbReference type="InterPro" id="IPR011047">
    <property type="entry name" value="Quinoprotein_ADH-like_sf"/>
</dbReference>
<proteinExistence type="predicted"/>
<accession>A0AAD4H039</accession>
<dbReference type="Pfam" id="PF00400">
    <property type="entry name" value="WD40"/>
    <property type="match status" value="2"/>
</dbReference>
<keyword evidence="5" id="KW-1185">Reference proteome</keyword>
<reference evidence="4" key="1">
    <citation type="journal article" date="2020" name="Fungal Divers.">
        <title>Resolving the Mortierellaceae phylogeny through synthesis of multi-gene phylogenetics and phylogenomics.</title>
        <authorList>
            <person name="Vandepol N."/>
            <person name="Liber J."/>
            <person name="Desiro A."/>
            <person name="Na H."/>
            <person name="Kennedy M."/>
            <person name="Barry K."/>
            <person name="Grigoriev I.V."/>
            <person name="Miller A.N."/>
            <person name="O'Donnell K."/>
            <person name="Stajich J.E."/>
            <person name="Bonito G."/>
        </authorList>
    </citation>
    <scope>NUCLEOTIDE SEQUENCE</scope>
    <source>
        <strain evidence="4">NRRL 28262</strain>
    </source>
</reference>
<gene>
    <name evidence="4" type="primary">PWP2_2</name>
    <name evidence="4" type="ORF">BGZ95_008385</name>
</gene>
<dbReference type="SUPFAM" id="SSF50998">
    <property type="entry name" value="Quinoprotein alcohol dehydrogenase-like"/>
    <property type="match status" value="1"/>
</dbReference>
<dbReference type="PANTHER" id="PTHR19848:SF8">
    <property type="entry name" value="F-BOX AND WD REPEAT DOMAIN CONTAINING 7"/>
    <property type="match status" value="1"/>
</dbReference>
<evidence type="ECO:0000313" key="5">
    <source>
        <dbReference type="Proteomes" id="UP001194580"/>
    </source>
</evidence>
<evidence type="ECO:0000256" key="1">
    <source>
        <dbReference type="ARBA" id="ARBA00022574"/>
    </source>
</evidence>
<dbReference type="PROSITE" id="PS00678">
    <property type="entry name" value="WD_REPEATS_1"/>
    <property type="match status" value="2"/>
</dbReference>
<dbReference type="PROSITE" id="PS50082">
    <property type="entry name" value="WD_REPEATS_2"/>
    <property type="match status" value="2"/>
</dbReference>
<dbReference type="Proteomes" id="UP001194580">
    <property type="component" value="Unassembled WGS sequence"/>
</dbReference>
<feature type="non-terminal residue" evidence="4">
    <location>
        <position position="191"/>
    </location>
</feature>
<evidence type="ECO:0000313" key="4">
    <source>
        <dbReference type="EMBL" id="KAG0247866.1"/>
    </source>
</evidence>
<organism evidence="4 5">
    <name type="scientific">Linnemannia exigua</name>
    <dbReference type="NCBI Taxonomy" id="604196"/>
    <lineage>
        <taxon>Eukaryota</taxon>
        <taxon>Fungi</taxon>
        <taxon>Fungi incertae sedis</taxon>
        <taxon>Mucoromycota</taxon>
        <taxon>Mortierellomycotina</taxon>
        <taxon>Mortierellomycetes</taxon>
        <taxon>Mortierellales</taxon>
        <taxon>Mortierellaceae</taxon>
        <taxon>Linnemannia</taxon>
    </lineage>
</organism>
<dbReference type="SMART" id="SM00320">
    <property type="entry name" value="WD40"/>
    <property type="match status" value="3"/>
</dbReference>
<dbReference type="InterPro" id="IPR019775">
    <property type="entry name" value="WD40_repeat_CS"/>
</dbReference>
<evidence type="ECO:0000256" key="3">
    <source>
        <dbReference type="PROSITE-ProRule" id="PRU00221"/>
    </source>
</evidence>
<keyword evidence="2" id="KW-0677">Repeat</keyword>
<evidence type="ECO:0000256" key="2">
    <source>
        <dbReference type="ARBA" id="ARBA00022737"/>
    </source>
</evidence>
<dbReference type="AlphaFoldDB" id="A0AAD4H039"/>
<dbReference type="Gene3D" id="2.130.10.10">
    <property type="entry name" value="YVTN repeat-like/Quinoprotein amine dehydrogenase"/>
    <property type="match status" value="2"/>
</dbReference>
<dbReference type="InterPro" id="IPR001680">
    <property type="entry name" value="WD40_rpt"/>
</dbReference>
<feature type="repeat" description="WD" evidence="3">
    <location>
        <begin position="9"/>
        <end position="50"/>
    </location>
</feature>
<dbReference type="PANTHER" id="PTHR19848">
    <property type="entry name" value="WD40 REPEAT PROTEIN"/>
    <property type="match status" value="1"/>
</dbReference>
<dbReference type="EMBL" id="JAAAIL010004378">
    <property type="protein sequence ID" value="KAG0247866.1"/>
    <property type="molecule type" value="Genomic_DNA"/>
</dbReference>
<keyword evidence="1 3" id="KW-0853">WD repeat</keyword>
<sequence length="191" mass="20529">MDTKCIDRIIRHGGAVKCLAYSSTGENIASGGDDQCVKTWNAKTGAPDSTLDHSSSVLSLCYSIDDTRLWAGLANYKAYAWSDVSLVNRTDFASAAEFSDDCREVVWSPGGKDAQLCNADSGSPKWMLRGHAEDIERVSFSPVHNIIATASRDGTVKLWDSQTGECLVNLEGHTGGAAYIMFSPNGKQIAT</sequence>
<comment type="caution">
    <text evidence="4">The sequence shown here is derived from an EMBL/GenBank/DDBJ whole genome shotgun (WGS) entry which is preliminary data.</text>
</comment>
<feature type="repeat" description="WD" evidence="3">
    <location>
        <begin position="128"/>
        <end position="169"/>
    </location>
</feature>